<dbReference type="RefSeq" id="WP_085636603.1">
    <property type="nucleotide sequence ID" value="NZ_JFKC01000007.1"/>
</dbReference>
<evidence type="ECO:0000313" key="2">
    <source>
        <dbReference type="Proteomes" id="UP000193926"/>
    </source>
</evidence>
<sequence length="200" mass="21219">MTTLASFLEDFGSPTAVTGHAVVSDDVLESERLEAFDKGYRAGWDDAIKAKSEEGALIVDGFAQNLQDLAFTYHEVHAQVLSNLTPLFDEILQKILPSVARDTLGAHISDQLSKIARDMGTVQIDVGVAPGAGSQVSDLVAAAASSLPISVHEDPTVGEAQAELRLGGKEILVDLADVVEQITQAVHAVLYDMTEVRGHG</sequence>
<keyword evidence="2" id="KW-1185">Reference proteome</keyword>
<gene>
    <name evidence="1" type="ORF">MGEO_09760</name>
</gene>
<dbReference type="STRING" id="1123756.MGEO_09760"/>
<reference evidence="1 2" key="1">
    <citation type="submission" date="2014-03" db="EMBL/GenBank/DDBJ databases">
        <title>The draft genome sequence of Marivita geojedonensis KCTC 23882.</title>
        <authorList>
            <person name="Lai Q."/>
            <person name="Shao Z."/>
        </authorList>
    </citation>
    <scope>NUCLEOTIDE SEQUENCE [LARGE SCALE GENOMIC DNA]</scope>
    <source>
        <strain evidence="1 2">DPG-138</strain>
    </source>
</reference>
<organism evidence="1 2">
    <name type="scientific">Marivita geojedonensis</name>
    <dbReference type="NCBI Taxonomy" id="1123756"/>
    <lineage>
        <taxon>Bacteria</taxon>
        <taxon>Pseudomonadati</taxon>
        <taxon>Pseudomonadota</taxon>
        <taxon>Alphaproteobacteria</taxon>
        <taxon>Rhodobacterales</taxon>
        <taxon>Roseobacteraceae</taxon>
        <taxon>Marivita</taxon>
    </lineage>
</organism>
<proteinExistence type="predicted"/>
<evidence type="ECO:0000313" key="1">
    <source>
        <dbReference type="EMBL" id="OSQ51005.1"/>
    </source>
</evidence>
<comment type="caution">
    <text evidence="1">The sequence shown here is derived from an EMBL/GenBank/DDBJ whole genome shotgun (WGS) entry which is preliminary data.</text>
</comment>
<dbReference type="OrthoDB" id="7870971at2"/>
<name>A0A1X4NL45_9RHOB</name>
<protein>
    <submittedName>
        <fullName evidence="1">Uncharacterized protein</fullName>
    </submittedName>
</protein>
<dbReference type="EMBL" id="JFKC01000007">
    <property type="protein sequence ID" value="OSQ51005.1"/>
    <property type="molecule type" value="Genomic_DNA"/>
</dbReference>
<dbReference type="Proteomes" id="UP000193926">
    <property type="component" value="Unassembled WGS sequence"/>
</dbReference>
<accession>A0A1X4NL45</accession>
<dbReference type="AlphaFoldDB" id="A0A1X4NL45"/>